<name>A0A0E9SG70_ANGAN</name>
<feature type="chain" id="PRO_5002432184" evidence="1">
    <location>
        <begin position="23"/>
        <end position="58"/>
    </location>
</feature>
<protein>
    <submittedName>
        <fullName evidence="2">Uncharacterized protein</fullName>
    </submittedName>
</protein>
<organism evidence="2">
    <name type="scientific">Anguilla anguilla</name>
    <name type="common">European freshwater eel</name>
    <name type="synonym">Muraena anguilla</name>
    <dbReference type="NCBI Taxonomy" id="7936"/>
    <lineage>
        <taxon>Eukaryota</taxon>
        <taxon>Metazoa</taxon>
        <taxon>Chordata</taxon>
        <taxon>Craniata</taxon>
        <taxon>Vertebrata</taxon>
        <taxon>Euteleostomi</taxon>
        <taxon>Actinopterygii</taxon>
        <taxon>Neopterygii</taxon>
        <taxon>Teleostei</taxon>
        <taxon>Anguilliformes</taxon>
        <taxon>Anguillidae</taxon>
        <taxon>Anguilla</taxon>
    </lineage>
</organism>
<feature type="signal peptide" evidence="1">
    <location>
        <begin position="1"/>
        <end position="22"/>
    </location>
</feature>
<reference evidence="2" key="2">
    <citation type="journal article" date="2015" name="Fish Shellfish Immunol.">
        <title>Early steps in the European eel (Anguilla anguilla)-Vibrio vulnificus interaction in the gills: Role of the RtxA13 toxin.</title>
        <authorList>
            <person name="Callol A."/>
            <person name="Pajuelo D."/>
            <person name="Ebbesson L."/>
            <person name="Teles M."/>
            <person name="MacKenzie S."/>
            <person name="Amaro C."/>
        </authorList>
    </citation>
    <scope>NUCLEOTIDE SEQUENCE</scope>
</reference>
<sequence length="58" mass="6764">MVFTPRGRVLFLSLVIYRVILEIPFPDTPEPRPGNRPTVLHRFLLIPKNCCPGYMLLR</sequence>
<proteinExistence type="predicted"/>
<reference evidence="2" key="1">
    <citation type="submission" date="2014-11" db="EMBL/GenBank/DDBJ databases">
        <authorList>
            <person name="Amaro Gonzalez C."/>
        </authorList>
    </citation>
    <scope>NUCLEOTIDE SEQUENCE</scope>
</reference>
<evidence type="ECO:0000256" key="1">
    <source>
        <dbReference type="SAM" id="SignalP"/>
    </source>
</evidence>
<accession>A0A0E9SG70</accession>
<keyword evidence="1" id="KW-0732">Signal</keyword>
<dbReference type="EMBL" id="GBXM01068301">
    <property type="protein sequence ID" value="JAH40276.1"/>
    <property type="molecule type" value="Transcribed_RNA"/>
</dbReference>
<evidence type="ECO:0000313" key="2">
    <source>
        <dbReference type="EMBL" id="JAH40276.1"/>
    </source>
</evidence>
<dbReference type="AlphaFoldDB" id="A0A0E9SG70"/>